<evidence type="ECO:0000256" key="1">
    <source>
        <dbReference type="SAM" id="Phobius"/>
    </source>
</evidence>
<dbReference type="InterPro" id="IPR012902">
    <property type="entry name" value="N_methyl_site"/>
</dbReference>
<proteinExistence type="predicted"/>
<dbReference type="Proteomes" id="UP001430614">
    <property type="component" value="Unassembled WGS sequence"/>
</dbReference>
<evidence type="ECO:0000313" key="3">
    <source>
        <dbReference type="Proteomes" id="UP001430614"/>
    </source>
</evidence>
<dbReference type="InterPro" id="IPR032092">
    <property type="entry name" value="PilW"/>
</dbReference>
<reference evidence="2 3" key="1">
    <citation type="submission" date="2021-11" db="EMBL/GenBank/DDBJ databases">
        <authorList>
            <person name="Oh E.-T."/>
            <person name="Kim S.-B."/>
        </authorList>
    </citation>
    <scope>NUCLEOTIDE SEQUENCE [LARGE SCALE GENOMIC DNA]</scope>
    <source>
        <strain evidence="2 3">MMS20-SJTN17</strain>
    </source>
</reference>
<evidence type="ECO:0000313" key="2">
    <source>
        <dbReference type="EMBL" id="MCC8401309.1"/>
    </source>
</evidence>
<accession>A0ABS8K9X8</accession>
<sequence length="268" mass="27768">MKRPYCARGHTLIEFVIAMALGLIVTAGAVSLYTAQRNAFVQASNAARIREAGLTALMLIGQQLQMAGFVPADVSGYDAAPALFGCAGGRPTGADDSLACTPLSTGSDGVAIRYVADVVSTWPSSSGQITDCVGQAVKGGDTALGDQGVPVVNRYFANVSGSTGEPELYCVGSGNAGSAQPLVEGVERVRLRYWLAGAADAVTASAVPVDQWSNVVAVDVCVLVRGAPQGQRSRYVDCDGASALGTDLRPRQAFSRRVALRNRMEVPA</sequence>
<protein>
    <submittedName>
        <fullName evidence="2">PilW family protein</fullName>
    </submittedName>
</protein>
<dbReference type="RefSeq" id="WP_230560194.1">
    <property type="nucleotide sequence ID" value="NZ_JAJITC010000002.1"/>
</dbReference>
<name>A0ABS8K9X8_9BURK</name>
<dbReference type="EMBL" id="JAJITC010000002">
    <property type="protein sequence ID" value="MCC8401309.1"/>
    <property type="molecule type" value="Genomic_DNA"/>
</dbReference>
<organism evidence="2 3">
    <name type="scientific">Paraburkholderia translucens</name>
    <dbReference type="NCBI Taxonomy" id="2886945"/>
    <lineage>
        <taxon>Bacteria</taxon>
        <taxon>Pseudomonadati</taxon>
        <taxon>Pseudomonadota</taxon>
        <taxon>Betaproteobacteria</taxon>
        <taxon>Burkholderiales</taxon>
        <taxon>Burkholderiaceae</taxon>
        <taxon>Paraburkholderia</taxon>
    </lineage>
</organism>
<dbReference type="Pfam" id="PF07963">
    <property type="entry name" value="N_methyl"/>
    <property type="match status" value="1"/>
</dbReference>
<keyword evidence="3" id="KW-1185">Reference proteome</keyword>
<keyword evidence="1" id="KW-0472">Membrane</keyword>
<gene>
    <name evidence="2" type="ORF">LJ655_05260</name>
</gene>
<dbReference type="Pfam" id="PF16074">
    <property type="entry name" value="PilW"/>
    <property type="match status" value="1"/>
</dbReference>
<feature type="transmembrane region" description="Helical" evidence="1">
    <location>
        <begin position="12"/>
        <end position="35"/>
    </location>
</feature>
<keyword evidence="1" id="KW-0812">Transmembrane</keyword>
<keyword evidence="1" id="KW-1133">Transmembrane helix</keyword>
<comment type="caution">
    <text evidence="2">The sequence shown here is derived from an EMBL/GenBank/DDBJ whole genome shotgun (WGS) entry which is preliminary data.</text>
</comment>